<evidence type="ECO:0000256" key="2">
    <source>
        <dbReference type="ARBA" id="ARBA00022692"/>
    </source>
</evidence>
<dbReference type="PROSITE" id="PS50261">
    <property type="entry name" value="G_PROTEIN_RECEP_F2_4"/>
    <property type="match status" value="1"/>
</dbReference>
<evidence type="ECO:0000256" key="6">
    <source>
        <dbReference type="SAM" id="Phobius"/>
    </source>
</evidence>
<proteinExistence type="predicted"/>
<keyword evidence="10" id="KW-1185">Reference proteome</keyword>
<evidence type="ECO:0000256" key="7">
    <source>
        <dbReference type="SAM" id="SignalP"/>
    </source>
</evidence>
<feature type="domain" description="G-protein coupled receptors family 2 profile 2" evidence="8">
    <location>
        <begin position="165"/>
        <end position="403"/>
    </location>
</feature>
<feature type="signal peptide" evidence="7">
    <location>
        <begin position="1"/>
        <end position="27"/>
    </location>
</feature>
<dbReference type="GO" id="GO:0004888">
    <property type="term" value="F:transmembrane signaling receptor activity"/>
    <property type="evidence" value="ECO:0007669"/>
    <property type="project" value="InterPro"/>
</dbReference>
<feature type="transmembrane region" description="Helical" evidence="6">
    <location>
        <begin position="379"/>
        <end position="399"/>
    </location>
</feature>
<keyword evidence="2 6" id="KW-0812">Transmembrane</keyword>
<dbReference type="OrthoDB" id="6134459at2759"/>
<evidence type="ECO:0000256" key="4">
    <source>
        <dbReference type="ARBA" id="ARBA00023136"/>
    </source>
</evidence>
<feature type="transmembrane region" description="Helical" evidence="6">
    <location>
        <begin position="228"/>
        <end position="250"/>
    </location>
</feature>
<dbReference type="InterPro" id="IPR053231">
    <property type="entry name" value="GPCR_LN-TM7"/>
</dbReference>
<keyword evidence="9" id="KW-0675">Receptor</keyword>
<dbReference type="Proteomes" id="UP000807504">
    <property type="component" value="Unassembled WGS sequence"/>
</dbReference>
<comment type="subcellular location">
    <subcellularLocation>
        <location evidence="1">Membrane</location>
        <topology evidence="1">Multi-pass membrane protein</topology>
    </subcellularLocation>
</comment>
<feature type="transmembrane region" description="Helical" evidence="6">
    <location>
        <begin position="309"/>
        <end position="333"/>
    </location>
</feature>
<dbReference type="EMBL" id="JABXBU010002072">
    <property type="protein sequence ID" value="KAF8777013.1"/>
    <property type="molecule type" value="Genomic_DNA"/>
</dbReference>
<keyword evidence="4 6" id="KW-0472">Membrane</keyword>
<evidence type="ECO:0000313" key="10">
    <source>
        <dbReference type="Proteomes" id="UP000807504"/>
    </source>
</evidence>
<dbReference type="Gene3D" id="1.20.1070.10">
    <property type="entry name" value="Rhodopsin 7-helix transmembrane proteins"/>
    <property type="match status" value="1"/>
</dbReference>
<dbReference type="PANTHER" id="PTHR45902">
    <property type="entry name" value="LATROPHILIN RECEPTOR-LIKE PROTEIN A"/>
    <property type="match status" value="1"/>
</dbReference>
<feature type="transmembrane region" description="Helical" evidence="6">
    <location>
        <begin position="167"/>
        <end position="189"/>
    </location>
</feature>
<evidence type="ECO:0000256" key="3">
    <source>
        <dbReference type="ARBA" id="ARBA00022989"/>
    </source>
</evidence>
<reference evidence="9" key="1">
    <citation type="journal article" date="2020" name="bioRxiv">
        <title>Chromosome-level reference genome of the European wasp spider Argiope bruennichi: a resource for studies on range expansion and evolutionary adaptation.</title>
        <authorList>
            <person name="Sheffer M.M."/>
            <person name="Hoppe A."/>
            <person name="Krehenwinkel H."/>
            <person name="Uhl G."/>
            <person name="Kuss A.W."/>
            <person name="Jensen L."/>
            <person name="Jensen C."/>
            <person name="Gillespie R.G."/>
            <person name="Hoff K.J."/>
            <person name="Prost S."/>
        </authorList>
    </citation>
    <scope>NUCLEOTIDE SEQUENCE</scope>
</reference>
<keyword evidence="7" id="KW-0732">Signal</keyword>
<feature type="transmembrane region" description="Helical" evidence="6">
    <location>
        <begin position="271"/>
        <end position="297"/>
    </location>
</feature>
<evidence type="ECO:0000256" key="5">
    <source>
        <dbReference type="SAM" id="Coils"/>
    </source>
</evidence>
<evidence type="ECO:0000259" key="8">
    <source>
        <dbReference type="PROSITE" id="PS50261"/>
    </source>
</evidence>
<comment type="caution">
    <text evidence="9">The sequence shown here is derived from an EMBL/GenBank/DDBJ whole genome shotgun (WGS) entry which is preliminary data.</text>
</comment>
<sequence length="465" mass="54489">MMIWRILKSLLMLSFWTSICCVQICWAAYRVIRSSNSSIFIHHELELQNNPRFEKISKEMDMCTNISDYSEQNERWRRSNILTTTESVEIVNETKLDTYFYKCNKIIVEFGCYEIFPNKSVHVPTYKKQFKLLQYYIYPHTKELFICSDYFKEIPYVNSFSLKTTQIVLLVSIAISAFFMILYGVAFIVCRKLKNLLGYCIFYLSIALLLAYLCTAVVYFGIVEPDCSAMGIIEAFANLGYFFWLNIMSYDIWRSLKMATAKRRLTDDRPMLTRFAMYSAYAWGVPAFITVFGIIAGNELSCWFYYKRAVLFVTPLLLLLPNILLFMLSICRINKSEMNEAENKGDLWSGFFLTFSLAGILEFEWVFRVPVLTFTGITWNYYISAPCYVLVGVLILFSFPIAEKIRKLKGHEERVRVIEIELEEMGADRNAIEDIRNRENVMEYKKSTVFNCSCHFHLEKLFSLC</sequence>
<keyword evidence="3 6" id="KW-1133">Transmembrane helix</keyword>
<dbReference type="PANTHER" id="PTHR45902:SF1">
    <property type="entry name" value="LATROPHILIN RECEPTOR-LIKE PROTEIN A"/>
    <property type="match status" value="1"/>
</dbReference>
<keyword evidence="5" id="KW-0175">Coiled coil</keyword>
<organism evidence="9 10">
    <name type="scientific">Argiope bruennichi</name>
    <name type="common">Wasp spider</name>
    <name type="synonym">Aranea bruennichi</name>
    <dbReference type="NCBI Taxonomy" id="94029"/>
    <lineage>
        <taxon>Eukaryota</taxon>
        <taxon>Metazoa</taxon>
        <taxon>Ecdysozoa</taxon>
        <taxon>Arthropoda</taxon>
        <taxon>Chelicerata</taxon>
        <taxon>Arachnida</taxon>
        <taxon>Araneae</taxon>
        <taxon>Araneomorphae</taxon>
        <taxon>Entelegynae</taxon>
        <taxon>Araneoidea</taxon>
        <taxon>Araneidae</taxon>
        <taxon>Argiope</taxon>
    </lineage>
</organism>
<protein>
    <submittedName>
        <fullName evidence="9">Putative G-protein coupled receptor Mth-like</fullName>
    </submittedName>
</protein>
<evidence type="ECO:0000313" key="9">
    <source>
        <dbReference type="EMBL" id="KAF8777013.1"/>
    </source>
</evidence>
<gene>
    <name evidence="9" type="ORF">HNY73_013943</name>
</gene>
<feature type="chain" id="PRO_5035882228" evidence="7">
    <location>
        <begin position="28"/>
        <end position="465"/>
    </location>
</feature>
<feature type="coiled-coil region" evidence="5">
    <location>
        <begin position="401"/>
        <end position="428"/>
    </location>
</feature>
<dbReference type="AlphaFoldDB" id="A0A8T0EM98"/>
<evidence type="ECO:0000256" key="1">
    <source>
        <dbReference type="ARBA" id="ARBA00004141"/>
    </source>
</evidence>
<accession>A0A8T0EM98</accession>
<reference evidence="9" key="2">
    <citation type="submission" date="2020-06" db="EMBL/GenBank/DDBJ databases">
        <authorList>
            <person name="Sheffer M."/>
        </authorList>
    </citation>
    <scope>NUCLEOTIDE SEQUENCE</scope>
</reference>
<dbReference type="InterPro" id="IPR017981">
    <property type="entry name" value="GPCR_2-like_7TM"/>
</dbReference>
<dbReference type="GO" id="GO:0016020">
    <property type="term" value="C:membrane"/>
    <property type="evidence" value="ECO:0007669"/>
    <property type="project" value="UniProtKB-SubCell"/>
</dbReference>
<feature type="transmembrane region" description="Helical" evidence="6">
    <location>
        <begin position="196"/>
        <end position="222"/>
    </location>
</feature>
<name>A0A8T0EM98_ARGBR</name>
<dbReference type="GO" id="GO:0007166">
    <property type="term" value="P:cell surface receptor signaling pathway"/>
    <property type="evidence" value="ECO:0007669"/>
    <property type="project" value="InterPro"/>
</dbReference>
<feature type="transmembrane region" description="Helical" evidence="6">
    <location>
        <begin position="345"/>
        <end position="367"/>
    </location>
</feature>